<accession>A0A084IMZ6</accession>
<evidence type="ECO:0000256" key="2">
    <source>
        <dbReference type="SAM" id="SignalP"/>
    </source>
</evidence>
<feature type="chain" id="PRO_5001776534" evidence="2">
    <location>
        <begin position="26"/>
        <end position="230"/>
    </location>
</feature>
<sequence length="230" mass="24101">MNIKTSAITGLTAITLAASSSLAFADSNTSNSAQQATVTSQAQGMYSAVHLLDAPVYAKGNDNDAIGEVKDVLLGNGMQIRSFVVETKGKFGVLGGKSYVVSPDQLTVRTKATGKATEPDYRIELNMTRNELGKEPVYSDSWWTNAQNQADQAWQDTKSATSSAWTKVKNTTSNIVNGTQNKADDAADATSNAAHKAGNKMSNAADAAGDKASNAANDASNKVDNATDNN</sequence>
<feature type="signal peptide" evidence="2">
    <location>
        <begin position="1"/>
        <end position="25"/>
    </location>
</feature>
<keyword evidence="4" id="KW-1185">Reference proteome</keyword>
<dbReference type="RefSeq" id="WP_051883230.1">
    <property type="nucleotide sequence ID" value="NZ_APNK01000007.1"/>
</dbReference>
<dbReference type="PATRIC" id="fig|1304275.5.peg.1489"/>
<protein>
    <submittedName>
        <fullName evidence="3">Uncharacterized protein</fullName>
    </submittedName>
</protein>
<feature type="compositionally biased region" description="Polar residues" evidence="1">
    <location>
        <begin position="172"/>
        <end position="181"/>
    </location>
</feature>
<feature type="region of interest" description="Disordered" evidence="1">
    <location>
        <begin position="172"/>
        <end position="230"/>
    </location>
</feature>
<dbReference type="Gene3D" id="2.30.30.240">
    <property type="entry name" value="PRC-barrel domain"/>
    <property type="match status" value="1"/>
</dbReference>
<organism evidence="3 4">
    <name type="scientific">Salinisphaera hydrothermalis (strain C41B8)</name>
    <dbReference type="NCBI Taxonomy" id="1304275"/>
    <lineage>
        <taxon>Bacteria</taxon>
        <taxon>Pseudomonadati</taxon>
        <taxon>Pseudomonadota</taxon>
        <taxon>Gammaproteobacteria</taxon>
        <taxon>Salinisphaerales</taxon>
        <taxon>Salinisphaeraceae</taxon>
        <taxon>Salinisphaera</taxon>
    </lineage>
</organism>
<proteinExistence type="predicted"/>
<feature type="compositionally biased region" description="Low complexity" evidence="1">
    <location>
        <begin position="188"/>
        <end position="230"/>
    </location>
</feature>
<dbReference type="EMBL" id="APNK01000007">
    <property type="protein sequence ID" value="KEZ78080.1"/>
    <property type="molecule type" value="Genomic_DNA"/>
</dbReference>
<dbReference type="STRING" id="1304275.C41B8_07287"/>
<keyword evidence="2" id="KW-0732">Signal</keyword>
<name>A0A084IMZ6_SALHC</name>
<dbReference type="AlphaFoldDB" id="A0A084IMZ6"/>
<evidence type="ECO:0000313" key="3">
    <source>
        <dbReference type="EMBL" id="KEZ78080.1"/>
    </source>
</evidence>
<dbReference type="Proteomes" id="UP000028302">
    <property type="component" value="Unassembled WGS sequence"/>
</dbReference>
<reference evidence="3 4" key="1">
    <citation type="submission" date="2013-03" db="EMBL/GenBank/DDBJ databases">
        <title>Salinisphaera hydrothermalis C41B8 Genome Sequencing.</title>
        <authorList>
            <person name="Li C."/>
            <person name="Lai Q."/>
            <person name="Shao Z."/>
        </authorList>
    </citation>
    <scope>NUCLEOTIDE SEQUENCE [LARGE SCALE GENOMIC DNA]</scope>
    <source>
        <strain evidence="3 4">C41B8</strain>
    </source>
</reference>
<comment type="caution">
    <text evidence="3">The sequence shown here is derived from an EMBL/GenBank/DDBJ whole genome shotgun (WGS) entry which is preliminary data.</text>
</comment>
<dbReference type="Gene3D" id="1.10.287.700">
    <property type="entry name" value="Helix hairpin bin"/>
    <property type="match status" value="1"/>
</dbReference>
<dbReference type="InterPro" id="IPR011033">
    <property type="entry name" value="PRC_barrel-like_sf"/>
</dbReference>
<gene>
    <name evidence="3" type="ORF">C41B8_07287</name>
</gene>
<dbReference type="eggNOG" id="ENOG5032UQ9">
    <property type="taxonomic scope" value="Bacteria"/>
</dbReference>
<evidence type="ECO:0000313" key="4">
    <source>
        <dbReference type="Proteomes" id="UP000028302"/>
    </source>
</evidence>
<dbReference type="SUPFAM" id="SSF50346">
    <property type="entry name" value="PRC-barrel domain"/>
    <property type="match status" value="1"/>
</dbReference>
<evidence type="ECO:0000256" key="1">
    <source>
        <dbReference type="SAM" id="MobiDB-lite"/>
    </source>
</evidence>
<dbReference type="OrthoDB" id="6182585at2"/>